<gene>
    <name evidence="2" type="ORF">GRF29_161g638290</name>
</gene>
<sequence length="377" mass="43080">MTQGTQATQNTQDAQDAQDAQQTLEQRQSDSAAGNQVLGFNPKLRNEPSTPKKPLSFLDLPAELRLMVYERLPCDKIRHRIRKDGAKLLQQLRNIITNDKYADQYWHMVDLFPEIFETDDRDDVWIEYTSVGIPVQLLSTCRLIYNEATRYFNAQFAGFIVPENLPRIRCSGQLAVLDMIYPGGVLSTLLDCLRYYHHVGKWDFYAWCSTFNGSLDAAEMIFIRKMAAMLFVCRKEHIPGDCEWYKTIFQTDSVTCVNIDVQFTDPLIAVEMYYTTIEQLKKIFCACENLRSVSRWLEGPHCDIKFYVSVPAGITEEDDHAGETMTRSVEADDEISSSSEDESDDAADDEMESDSEDESDIGFESEEDSEDDDVISV</sequence>
<evidence type="ECO:0000256" key="1">
    <source>
        <dbReference type="SAM" id="MobiDB-lite"/>
    </source>
</evidence>
<evidence type="ECO:0000313" key="3">
    <source>
        <dbReference type="Proteomes" id="UP001280581"/>
    </source>
</evidence>
<organism evidence="2 3">
    <name type="scientific">Pseudopithomyces chartarum</name>
    <dbReference type="NCBI Taxonomy" id="1892770"/>
    <lineage>
        <taxon>Eukaryota</taxon>
        <taxon>Fungi</taxon>
        <taxon>Dikarya</taxon>
        <taxon>Ascomycota</taxon>
        <taxon>Pezizomycotina</taxon>
        <taxon>Dothideomycetes</taxon>
        <taxon>Pleosporomycetidae</taxon>
        <taxon>Pleosporales</taxon>
        <taxon>Massarineae</taxon>
        <taxon>Didymosphaeriaceae</taxon>
        <taxon>Pseudopithomyces</taxon>
    </lineage>
</organism>
<feature type="region of interest" description="Disordered" evidence="1">
    <location>
        <begin position="1"/>
        <end position="52"/>
    </location>
</feature>
<reference evidence="2 3" key="1">
    <citation type="submission" date="2021-02" db="EMBL/GenBank/DDBJ databases">
        <title>Genome assembly of Pseudopithomyces chartarum.</title>
        <authorList>
            <person name="Jauregui R."/>
            <person name="Singh J."/>
            <person name="Voisey C."/>
        </authorList>
    </citation>
    <scope>NUCLEOTIDE SEQUENCE [LARGE SCALE GENOMIC DNA]</scope>
    <source>
        <strain evidence="2 3">AGR01</strain>
    </source>
</reference>
<name>A0AAN6RE52_9PLEO</name>
<dbReference type="AlphaFoldDB" id="A0AAN6RE52"/>
<feature type="compositionally biased region" description="Low complexity" evidence="1">
    <location>
        <begin position="1"/>
        <end position="23"/>
    </location>
</feature>
<dbReference type="Proteomes" id="UP001280581">
    <property type="component" value="Unassembled WGS sequence"/>
</dbReference>
<feature type="compositionally biased region" description="Polar residues" evidence="1">
    <location>
        <begin position="24"/>
        <end position="34"/>
    </location>
</feature>
<keyword evidence="3" id="KW-1185">Reference proteome</keyword>
<comment type="caution">
    <text evidence="2">The sequence shown here is derived from an EMBL/GenBank/DDBJ whole genome shotgun (WGS) entry which is preliminary data.</text>
</comment>
<protein>
    <recommendedName>
        <fullName evidence="4">F-box domain-containing protein</fullName>
    </recommendedName>
</protein>
<evidence type="ECO:0000313" key="2">
    <source>
        <dbReference type="EMBL" id="KAK3202251.1"/>
    </source>
</evidence>
<evidence type="ECO:0008006" key="4">
    <source>
        <dbReference type="Google" id="ProtNLM"/>
    </source>
</evidence>
<proteinExistence type="predicted"/>
<accession>A0AAN6RE52</accession>
<dbReference type="EMBL" id="WVTA01000014">
    <property type="protein sequence ID" value="KAK3202251.1"/>
    <property type="molecule type" value="Genomic_DNA"/>
</dbReference>
<feature type="compositionally biased region" description="Acidic residues" evidence="1">
    <location>
        <begin position="331"/>
        <end position="377"/>
    </location>
</feature>
<feature type="region of interest" description="Disordered" evidence="1">
    <location>
        <begin position="317"/>
        <end position="377"/>
    </location>
</feature>